<keyword evidence="4" id="KW-0811">Translocation</keyword>
<keyword evidence="4" id="KW-0472">Membrane</keyword>
<comment type="caution">
    <text evidence="5">The sequence shown here is derived from an EMBL/GenBank/DDBJ whole genome shotgun (WGS) entry which is preliminary data.</text>
</comment>
<evidence type="ECO:0000256" key="4">
    <source>
        <dbReference type="RuleBase" id="RU364035"/>
    </source>
</evidence>
<comment type="similarity">
    <text evidence="2 4">Belongs to the nucleoporin interacting component (NIC) family.</text>
</comment>
<dbReference type="Pfam" id="PF04097">
    <property type="entry name" value="Nic96"/>
    <property type="match status" value="1"/>
</dbReference>
<evidence type="ECO:0000256" key="2">
    <source>
        <dbReference type="ARBA" id="ARBA00010186"/>
    </source>
</evidence>
<dbReference type="GO" id="GO:0016973">
    <property type="term" value="P:poly(A)+ mRNA export from nucleus"/>
    <property type="evidence" value="ECO:0007669"/>
    <property type="project" value="TreeGrafter"/>
</dbReference>
<dbReference type="PANTHER" id="PTHR11225:SF4">
    <property type="entry name" value="NUCLEAR PORE COMPLEX PROTEIN NUP93"/>
    <property type="match status" value="1"/>
</dbReference>
<reference evidence="5" key="2">
    <citation type="submission" date="2021-01" db="EMBL/GenBank/DDBJ databases">
        <authorList>
            <person name="Schikora-Tamarit M.A."/>
        </authorList>
    </citation>
    <scope>NUCLEOTIDE SEQUENCE</scope>
    <source>
        <strain evidence="5">CBS2887</strain>
    </source>
</reference>
<keyword evidence="4" id="KW-0813">Transport</keyword>
<accession>A0A9P8Q2X6</accession>
<name>A0A9P8Q2X6_WICPI</name>
<dbReference type="EMBL" id="JAEUBG010003301">
    <property type="protein sequence ID" value="KAH3682972.1"/>
    <property type="molecule type" value="Genomic_DNA"/>
</dbReference>
<reference evidence="5" key="1">
    <citation type="journal article" date="2021" name="Open Biol.">
        <title>Shared evolutionary footprints suggest mitochondrial oxidative damage underlies multiple complex I losses in fungi.</title>
        <authorList>
            <person name="Schikora-Tamarit M.A."/>
            <person name="Marcet-Houben M."/>
            <person name="Nosek J."/>
            <person name="Gabaldon T."/>
        </authorList>
    </citation>
    <scope>NUCLEOTIDE SEQUENCE</scope>
    <source>
        <strain evidence="5">CBS2887</strain>
    </source>
</reference>
<gene>
    <name evidence="5" type="ORF">WICPIJ_006059</name>
</gene>
<evidence type="ECO:0000256" key="1">
    <source>
        <dbReference type="ARBA" id="ARBA00004259"/>
    </source>
</evidence>
<dbReference type="GO" id="GO:0017056">
    <property type="term" value="F:structural constituent of nuclear pore"/>
    <property type="evidence" value="ECO:0007669"/>
    <property type="project" value="InterPro"/>
</dbReference>
<keyword evidence="3 4" id="KW-0539">Nucleus</keyword>
<dbReference type="Proteomes" id="UP000774326">
    <property type="component" value="Unassembled WGS sequence"/>
</dbReference>
<dbReference type="InterPro" id="IPR007231">
    <property type="entry name" value="Nucleoporin_int_Nup93/Nic96"/>
</dbReference>
<sequence>MTTDKKPVLDKGSTPVSAGRKLINELLESSKSLPHVITNESDLGSIQLGINEIRKKAYDLRKAIRGGSASSVAGAGVGSAAVEASIENNAEDLIAFDNLTKAHYLLAGKVSFEDIQFNIKSLESIAKSSGASKTSTGNCQAIGRTSGSTVDLDSYLRRKKEENILSSIEQSLSIAASDFDSFVSQNINLDWKQRRDEVREAFGIVLTKQSAHTDGENAMKKSKVIKHISWGKSFKLLNDQEGTEGVSSKLNVNENTLIRGKFERYARLVNKLNDFRQSSAGGNNSKETVFDYANEVSEFFKNGSDSKSKQLFDSWKIISNFKSIKDQTGAAVNGTENINAKILAHSKRFLELQFFEYVDNIYKTKIMDKGLPKIINKVKCFIEYQKLNSNGNLLVVNGIPIWALIFYLLRCGCEKEALELVEENISVFKKVEQSFVVYFRAYVNSVDKRLSEDLTSKIQNEFNNHIKKSVDGDPYRYSVYKILARCQISRKENISQIALTSEDWLWMHLMLAKESDDCSELEPIHERYTLKDFQMMILSYGEGKFVNNYLQVLLLSGLFEEASKFAISKINEIDGIHLTIALAYYQLLPASFSGKLSKIMATYIRSFKFSDPRIAVEYLVLICLFSNEVETCHETLRELILETKEFSILLGKVNSKGVRIPGKIEDRKALVQLENDFLTKVTEQAAITADKEGRVFDGLLLYQLAEEYEIVITIINKMLGEYLSSEYSSFDNAATSATSSNVVDETDPVSIAENFLKLYSLKVSSRAKSITYKLLQIAQIKQKYQSKTQIDDCLRLIESLEILPINFASPTSTDLNEIRTKTEDLTYLADPILKNVPSLLIILMQSITLKREQLVTTSLNLDIRDEKLKELKIIAKNCIVFAGMVQYKMPRETFSLLISLEAKL</sequence>
<proteinExistence type="inferred from homology"/>
<dbReference type="AlphaFoldDB" id="A0A9P8Q2X6"/>
<keyword evidence="6" id="KW-1185">Reference proteome</keyword>
<dbReference type="PANTHER" id="PTHR11225">
    <property type="entry name" value="NUCLEAR PORE COMPLEX PROTEIN NUP93 NUCLEOPORIN NUP93 DEAD EYE PROTEIN"/>
    <property type="match status" value="1"/>
</dbReference>
<keyword evidence="4" id="KW-0509">mRNA transport</keyword>
<dbReference type="GO" id="GO:0006606">
    <property type="term" value="P:protein import into nucleus"/>
    <property type="evidence" value="ECO:0007669"/>
    <property type="project" value="TreeGrafter"/>
</dbReference>
<keyword evidence="4" id="KW-0906">Nuclear pore complex</keyword>
<organism evidence="5 6">
    <name type="scientific">Wickerhamomyces pijperi</name>
    <name type="common">Yeast</name>
    <name type="synonym">Pichia pijperi</name>
    <dbReference type="NCBI Taxonomy" id="599730"/>
    <lineage>
        <taxon>Eukaryota</taxon>
        <taxon>Fungi</taxon>
        <taxon>Dikarya</taxon>
        <taxon>Ascomycota</taxon>
        <taxon>Saccharomycotina</taxon>
        <taxon>Saccharomycetes</taxon>
        <taxon>Phaffomycetales</taxon>
        <taxon>Wickerhamomycetaceae</taxon>
        <taxon>Wickerhamomyces</taxon>
    </lineage>
</organism>
<dbReference type="GO" id="GO:0005643">
    <property type="term" value="C:nuclear pore"/>
    <property type="evidence" value="ECO:0007669"/>
    <property type="project" value="UniProtKB-SubCell"/>
</dbReference>
<keyword evidence="4" id="KW-0653">Protein transport</keyword>
<evidence type="ECO:0000313" key="5">
    <source>
        <dbReference type="EMBL" id="KAH3682972.1"/>
    </source>
</evidence>
<protein>
    <recommendedName>
        <fullName evidence="4">Nuclear pore protein</fullName>
    </recommendedName>
</protein>
<comment type="subcellular location">
    <subcellularLocation>
        <location evidence="1">Nucleus envelope</location>
    </subcellularLocation>
    <subcellularLocation>
        <location evidence="4">Nucleus</location>
        <location evidence="4">Nuclear pore complex</location>
    </subcellularLocation>
</comment>
<evidence type="ECO:0000256" key="3">
    <source>
        <dbReference type="ARBA" id="ARBA00023242"/>
    </source>
</evidence>
<evidence type="ECO:0000313" key="6">
    <source>
        <dbReference type="Proteomes" id="UP000774326"/>
    </source>
</evidence>
<dbReference type="OrthoDB" id="1918363at2759"/>